<feature type="region of interest" description="Disordered" evidence="1">
    <location>
        <begin position="39"/>
        <end position="60"/>
    </location>
</feature>
<proteinExistence type="predicted"/>
<evidence type="ECO:0008006" key="4">
    <source>
        <dbReference type="Google" id="ProtNLM"/>
    </source>
</evidence>
<dbReference type="SUPFAM" id="SSF46689">
    <property type="entry name" value="Homeodomain-like"/>
    <property type="match status" value="1"/>
</dbReference>
<reference evidence="2" key="1">
    <citation type="submission" date="2021-03" db="EMBL/GenBank/DDBJ databases">
        <authorList>
            <person name="Bekaert M."/>
        </authorList>
    </citation>
    <scope>NUCLEOTIDE SEQUENCE</scope>
</reference>
<dbReference type="AlphaFoldDB" id="A0A8S3UHH2"/>
<accession>A0A8S3UHH2</accession>
<evidence type="ECO:0000256" key="1">
    <source>
        <dbReference type="SAM" id="MobiDB-lite"/>
    </source>
</evidence>
<name>A0A8S3UHH2_MYTED</name>
<sequence>MPRLNPRQRKQAIGRLNAGQRPQVVANAFNCNVRTMQRLRERHNATNSTNDRPRTGRSRVTTLRQDGYILRQHLQNRFLCVTHTARQTIGMNQRPISDIVRRRLESRNLSCRRLHFKERRWQDTDLEKREFLFSKTALRNYACLNLGSGREIQPGIPNKLILHAISLDFSLDLSPIQHLWDDIQRKLNDVHPSPTFYNFPKIDFFHAGDRYLT</sequence>
<evidence type="ECO:0000313" key="3">
    <source>
        <dbReference type="Proteomes" id="UP000683360"/>
    </source>
</evidence>
<dbReference type="OrthoDB" id="8630911at2759"/>
<dbReference type="Proteomes" id="UP000683360">
    <property type="component" value="Unassembled WGS sequence"/>
</dbReference>
<gene>
    <name evidence="2" type="ORF">MEDL_54381</name>
</gene>
<protein>
    <recommendedName>
        <fullName evidence="4">Transposase Tc1-like domain-containing protein</fullName>
    </recommendedName>
</protein>
<comment type="caution">
    <text evidence="2">The sequence shown here is derived from an EMBL/GenBank/DDBJ whole genome shotgun (WGS) entry which is preliminary data.</text>
</comment>
<dbReference type="EMBL" id="CAJPWZ010002637">
    <property type="protein sequence ID" value="CAG2242184.1"/>
    <property type="molecule type" value="Genomic_DNA"/>
</dbReference>
<dbReference type="InterPro" id="IPR009057">
    <property type="entry name" value="Homeodomain-like_sf"/>
</dbReference>
<organism evidence="2 3">
    <name type="scientific">Mytilus edulis</name>
    <name type="common">Blue mussel</name>
    <dbReference type="NCBI Taxonomy" id="6550"/>
    <lineage>
        <taxon>Eukaryota</taxon>
        <taxon>Metazoa</taxon>
        <taxon>Spiralia</taxon>
        <taxon>Lophotrochozoa</taxon>
        <taxon>Mollusca</taxon>
        <taxon>Bivalvia</taxon>
        <taxon>Autobranchia</taxon>
        <taxon>Pteriomorphia</taxon>
        <taxon>Mytilida</taxon>
        <taxon>Mytiloidea</taxon>
        <taxon>Mytilidae</taxon>
        <taxon>Mytilinae</taxon>
        <taxon>Mytilus</taxon>
    </lineage>
</organism>
<keyword evidence="3" id="KW-1185">Reference proteome</keyword>
<evidence type="ECO:0000313" key="2">
    <source>
        <dbReference type="EMBL" id="CAG2242184.1"/>
    </source>
</evidence>